<dbReference type="SUPFAM" id="SSF52540">
    <property type="entry name" value="P-loop containing nucleoside triphosphate hydrolases"/>
    <property type="match status" value="1"/>
</dbReference>
<keyword evidence="2" id="KW-0067">ATP-binding</keyword>
<name>A0A1V9X474_9ACAR</name>
<comment type="caution">
    <text evidence="2">The sequence shown here is derived from an EMBL/GenBank/DDBJ whole genome shotgun (WGS) entry which is preliminary data.</text>
</comment>
<protein>
    <submittedName>
        <fullName evidence="2">ATP-dependent RNA helicase DED1-like</fullName>
    </submittedName>
</protein>
<dbReference type="EMBL" id="MNPL01026286">
    <property type="protein sequence ID" value="OQR68052.1"/>
    <property type="molecule type" value="Genomic_DNA"/>
</dbReference>
<feature type="non-terminal residue" evidence="2">
    <location>
        <position position="1"/>
    </location>
</feature>
<dbReference type="InterPro" id="IPR027417">
    <property type="entry name" value="P-loop_NTPase"/>
</dbReference>
<keyword evidence="2" id="KW-0547">Nucleotide-binding</keyword>
<feature type="domain" description="DEAD/DEAH-box helicase" evidence="1">
    <location>
        <begin position="9"/>
        <end position="67"/>
    </location>
</feature>
<evidence type="ECO:0000259" key="1">
    <source>
        <dbReference type="Pfam" id="PF00270"/>
    </source>
</evidence>
<dbReference type="GO" id="GO:0003676">
    <property type="term" value="F:nucleic acid binding"/>
    <property type="evidence" value="ECO:0007669"/>
    <property type="project" value="InterPro"/>
</dbReference>
<dbReference type="Gene3D" id="3.40.50.300">
    <property type="entry name" value="P-loop containing nucleotide triphosphate hydrolases"/>
    <property type="match status" value="1"/>
</dbReference>
<organism evidence="2 3">
    <name type="scientific">Tropilaelaps mercedesae</name>
    <dbReference type="NCBI Taxonomy" id="418985"/>
    <lineage>
        <taxon>Eukaryota</taxon>
        <taxon>Metazoa</taxon>
        <taxon>Ecdysozoa</taxon>
        <taxon>Arthropoda</taxon>
        <taxon>Chelicerata</taxon>
        <taxon>Arachnida</taxon>
        <taxon>Acari</taxon>
        <taxon>Parasitiformes</taxon>
        <taxon>Mesostigmata</taxon>
        <taxon>Gamasina</taxon>
        <taxon>Dermanyssoidea</taxon>
        <taxon>Laelapidae</taxon>
        <taxon>Tropilaelaps</taxon>
    </lineage>
</organism>
<proteinExistence type="predicted"/>
<dbReference type="InterPro" id="IPR011545">
    <property type="entry name" value="DEAD/DEAH_box_helicase_dom"/>
</dbReference>
<dbReference type="Pfam" id="PF00270">
    <property type="entry name" value="DEAD"/>
    <property type="match status" value="1"/>
</dbReference>
<dbReference type="GO" id="GO:0004386">
    <property type="term" value="F:helicase activity"/>
    <property type="evidence" value="ECO:0007669"/>
    <property type="project" value="UniProtKB-KW"/>
</dbReference>
<dbReference type="Proteomes" id="UP000192247">
    <property type="component" value="Unassembled WGS sequence"/>
</dbReference>
<accession>A0A1V9X474</accession>
<dbReference type="AlphaFoldDB" id="A0A1V9X474"/>
<evidence type="ECO:0000313" key="3">
    <source>
        <dbReference type="Proteomes" id="UP000192247"/>
    </source>
</evidence>
<evidence type="ECO:0000313" key="2">
    <source>
        <dbReference type="EMBL" id="OQR68052.1"/>
    </source>
</evidence>
<dbReference type="InParanoid" id="A0A1V9X474"/>
<sequence length="107" mass="11545">SAKGQPCSFSPARELARQIHQEVNKCLFQGIRSAGVHGGTDWASKTVALLLGPDLVTATPGRLDQLLELGAWSAWTTSFTWCSTKPTACWTWASVVSSIKCARIGRL</sequence>
<gene>
    <name evidence="2" type="ORF">BIW11_02082</name>
</gene>
<keyword evidence="2" id="KW-0347">Helicase</keyword>
<keyword evidence="3" id="KW-1185">Reference proteome</keyword>
<keyword evidence="2" id="KW-0378">Hydrolase</keyword>
<reference evidence="2 3" key="1">
    <citation type="journal article" date="2017" name="Gigascience">
        <title>Draft genome of the honey bee ectoparasitic mite, Tropilaelaps mercedesae, is shaped by the parasitic life history.</title>
        <authorList>
            <person name="Dong X."/>
            <person name="Armstrong S.D."/>
            <person name="Xia D."/>
            <person name="Makepeace B.L."/>
            <person name="Darby A.C."/>
            <person name="Kadowaki T."/>
        </authorList>
    </citation>
    <scope>NUCLEOTIDE SEQUENCE [LARGE SCALE GENOMIC DNA]</scope>
    <source>
        <strain evidence="2">Wuxi-XJTLU</strain>
    </source>
</reference>
<dbReference type="STRING" id="418985.A0A1V9X474"/>
<dbReference type="GO" id="GO:0005524">
    <property type="term" value="F:ATP binding"/>
    <property type="evidence" value="ECO:0007669"/>
    <property type="project" value="InterPro"/>
</dbReference>